<dbReference type="Proteomes" id="UP000823123">
    <property type="component" value="Unassembled WGS sequence"/>
</dbReference>
<dbReference type="EMBL" id="JACVDA010000007">
    <property type="protein sequence ID" value="MBK1468383.1"/>
    <property type="molecule type" value="Genomic_DNA"/>
</dbReference>
<sequence>MNFKKSRIEKEYTFYKPLINNPKDEFVAILDDVFNIKLWDISYEERVEFRYSDSEWDKSKYIFKINHGEIYYRINCKKRNSNLDDDLQIYDEYVTNWDNIDNLENFEFIKSIIYIAFKRIYKHKQKKDSKVQTFSMQVIDFLDLDFSIIGNMNYFEIEGLSYFPKDLIFNYGYYKLNNYMCKTKLGYMNNNSSINCKIDSIETLRKAIYTISLFCNKREFFEQK</sequence>
<gene>
    <name evidence="1" type="ORF">IBJ83_03520</name>
</gene>
<dbReference type="RefSeq" id="WP_201275322.1">
    <property type="nucleotide sequence ID" value="NZ_JACVDA010000007.1"/>
</dbReference>
<protein>
    <submittedName>
        <fullName evidence="1">Uncharacterized protein</fullName>
    </submittedName>
</protein>
<keyword evidence="2" id="KW-1185">Reference proteome</keyword>
<evidence type="ECO:0000313" key="2">
    <source>
        <dbReference type="Proteomes" id="UP000823123"/>
    </source>
</evidence>
<reference evidence="1 2" key="1">
    <citation type="submission" date="2020-09" db="EMBL/GenBank/DDBJ databases">
        <title>Parvimonas S3374 sp. nov.</title>
        <authorList>
            <person name="Buhl M."/>
        </authorList>
    </citation>
    <scope>NUCLEOTIDE SEQUENCE [LARGE SCALE GENOMIC DNA]</scope>
    <source>
        <strain evidence="1 2">S3374</strain>
    </source>
</reference>
<name>A0ABS1C8F3_9FIRM</name>
<accession>A0ABS1C8F3</accession>
<comment type="caution">
    <text evidence="1">The sequence shown here is derived from an EMBL/GenBank/DDBJ whole genome shotgun (WGS) entry which is preliminary data.</text>
</comment>
<organism evidence="1 2">
    <name type="scientific">Parvimonas parva</name>
    <dbReference type="NCBI Taxonomy" id="2769485"/>
    <lineage>
        <taxon>Bacteria</taxon>
        <taxon>Bacillati</taxon>
        <taxon>Bacillota</taxon>
        <taxon>Tissierellia</taxon>
        <taxon>Tissierellales</taxon>
        <taxon>Peptoniphilaceae</taxon>
        <taxon>Parvimonas</taxon>
    </lineage>
</organism>
<proteinExistence type="predicted"/>
<evidence type="ECO:0000313" key="1">
    <source>
        <dbReference type="EMBL" id="MBK1468383.1"/>
    </source>
</evidence>